<reference evidence="11 12" key="1">
    <citation type="journal article" date="2004" name="Science">
        <title>Complete genome sequence of the apicomplexan, Cryptosporidium parvum.</title>
        <authorList>
            <person name="Abrahamsen M.S."/>
            <person name="Templeton T.J."/>
            <person name="Enomoto S."/>
            <person name="Abrahante J.E."/>
            <person name="Zhu G."/>
            <person name="Lancto C.A."/>
            <person name="Deng M."/>
            <person name="Liu C."/>
            <person name="Widmer G."/>
            <person name="Tzipori S."/>
            <person name="Buck G.A."/>
            <person name="Xu P."/>
            <person name="Bankier A.T."/>
            <person name="Dear P.H."/>
            <person name="Konfortov B.A."/>
            <person name="Spriggs H.F."/>
            <person name="Iyer L."/>
            <person name="Anantharaman V."/>
            <person name="Aravind L."/>
            <person name="Kapur V."/>
        </authorList>
    </citation>
    <scope>NUCLEOTIDE SEQUENCE [LARGE SCALE GENOMIC DNA]</scope>
    <source>
        <strain evidence="12">Iowa II</strain>
    </source>
</reference>
<dbReference type="STRING" id="353152.Q5CUM5"/>
<dbReference type="InParanoid" id="Q5CUM5"/>
<dbReference type="FunFam" id="2.40.50.140:FF:000064">
    <property type="entry name" value="Replication protein A subunit"/>
    <property type="match status" value="1"/>
</dbReference>
<dbReference type="Pfam" id="PF08646">
    <property type="entry name" value="Rep_fac-A_C"/>
    <property type="match status" value="1"/>
</dbReference>
<dbReference type="SUPFAM" id="SSF50249">
    <property type="entry name" value="Nucleic acid-binding proteins"/>
    <property type="match status" value="3"/>
</dbReference>
<evidence type="ECO:0000313" key="11">
    <source>
        <dbReference type="EMBL" id="EAK89268.1"/>
    </source>
</evidence>
<keyword evidence="6" id="KW-0862">Zinc</keyword>
<dbReference type="CDD" id="cd04474">
    <property type="entry name" value="RPA1_DBD_A"/>
    <property type="match status" value="1"/>
</dbReference>
<keyword evidence="4" id="KW-0479">Metal-binding</keyword>
<dbReference type="KEGG" id="cpv:cgd3_2210"/>
<dbReference type="InterPro" id="IPR012340">
    <property type="entry name" value="NA-bd_OB-fold"/>
</dbReference>
<evidence type="ECO:0000256" key="6">
    <source>
        <dbReference type="ARBA" id="ARBA00022833"/>
    </source>
</evidence>
<feature type="domain" description="Replication factor A C-terminal" evidence="9">
    <location>
        <begin position="323"/>
        <end position="448"/>
    </location>
</feature>
<evidence type="ECO:0000313" key="12">
    <source>
        <dbReference type="Proteomes" id="UP000006726"/>
    </source>
</evidence>
<feature type="domain" description="Replication protein A OB" evidence="10">
    <location>
        <begin position="135"/>
        <end position="228"/>
    </location>
</feature>
<keyword evidence="7" id="KW-0238">DNA-binding</keyword>
<evidence type="ECO:0000256" key="7">
    <source>
        <dbReference type="ARBA" id="ARBA00023125"/>
    </source>
</evidence>
<dbReference type="AlphaFoldDB" id="Q5CUM5"/>
<dbReference type="Pfam" id="PF16900">
    <property type="entry name" value="REPA_OB_2"/>
    <property type="match status" value="1"/>
</dbReference>
<evidence type="ECO:0000259" key="10">
    <source>
        <dbReference type="Pfam" id="PF16900"/>
    </source>
</evidence>
<dbReference type="Proteomes" id="UP000006726">
    <property type="component" value="Chromosome 3"/>
</dbReference>
<sequence>FHLFKLSISCFMPIREVNVNRQTISIKGRIIQKSSLQILKSGLRFFHLDIIDKDNDVIRVKFWRQKAEEYHNILQHGSVYILKCTGNDVVVSNTKFNDTSNPYEINFSDRCFVRKVENDDDSIGKAPKYVFTTVKDIREIPVPSIVDLIGIVRHFSPSTKVISRKNNDEVSRRTISVVDKTGFLINITLWGELAEVSDEKFLGNPVVALKSIQIREYQGRQGSTLNGRSNMEFSIDDGKMEELRDWYDSIGSSIKFESISNISSNESPNNFRVNDKLYSGRTLKDIRNRMEDNEFSSTPSFQVIARISKIGSINVNQQVSGDKGGSLTYDACPICKKKVLFSTSYCEKCDESVVPETKFLFPVTIEDHTCSLTVQCFHEIGSTFIKELSASACKEMEQNNDKKLNFILNLQCMWRHYNLKIQLKAEEYNNQKKTRAIIQSAEPIDLNQISYLMLESISQSILGKTNKRSLFEDNINTNKRISVG</sequence>
<evidence type="ECO:0000256" key="4">
    <source>
        <dbReference type="ARBA" id="ARBA00022723"/>
    </source>
</evidence>
<dbReference type="CDD" id="cd04476">
    <property type="entry name" value="RPA1_DBD_C"/>
    <property type="match status" value="1"/>
</dbReference>
<comment type="similarity">
    <text evidence="2">Belongs to the replication factor A protein 1 family.</text>
</comment>
<dbReference type="GeneID" id="3373783"/>
<dbReference type="CDD" id="cd04475">
    <property type="entry name" value="RPA1_DBD_B"/>
    <property type="match status" value="1"/>
</dbReference>
<keyword evidence="12" id="KW-1185">Reference proteome</keyword>
<proteinExistence type="inferred from homology"/>
<accession>Q5CUM5</accession>
<comment type="subcellular location">
    <subcellularLocation>
        <location evidence="1">Nucleus</location>
    </subcellularLocation>
</comment>
<comment type="caution">
    <text evidence="11">The sequence shown here is derived from an EMBL/GenBank/DDBJ whole genome shotgun (WGS) entry which is preliminary data.</text>
</comment>
<protein>
    <submittedName>
        <fullName evidence="11">Replication protein A1 large subunit</fullName>
    </submittedName>
</protein>
<dbReference type="OMA" id="FNSYAML"/>
<dbReference type="GO" id="GO:0008270">
    <property type="term" value="F:zinc ion binding"/>
    <property type="evidence" value="ECO:0007669"/>
    <property type="project" value="UniProtKB-KW"/>
</dbReference>
<dbReference type="Gene3D" id="2.40.50.140">
    <property type="entry name" value="Nucleic acid-binding proteins"/>
    <property type="match status" value="3"/>
</dbReference>
<evidence type="ECO:0000256" key="5">
    <source>
        <dbReference type="ARBA" id="ARBA00022771"/>
    </source>
</evidence>
<dbReference type="GO" id="GO:0006260">
    <property type="term" value="P:DNA replication"/>
    <property type="evidence" value="ECO:0007669"/>
    <property type="project" value="UniProtKB-KW"/>
</dbReference>
<evidence type="ECO:0000256" key="1">
    <source>
        <dbReference type="ARBA" id="ARBA00004123"/>
    </source>
</evidence>
<dbReference type="PANTHER" id="PTHR47165:SF4">
    <property type="entry name" value="OS03G0429900 PROTEIN"/>
    <property type="match status" value="1"/>
</dbReference>
<organism evidence="11 12">
    <name type="scientific">Cryptosporidium parvum (strain Iowa II)</name>
    <dbReference type="NCBI Taxonomy" id="353152"/>
    <lineage>
        <taxon>Eukaryota</taxon>
        <taxon>Sar</taxon>
        <taxon>Alveolata</taxon>
        <taxon>Apicomplexa</taxon>
        <taxon>Conoidasida</taxon>
        <taxon>Coccidia</taxon>
        <taxon>Eucoccidiorida</taxon>
        <taxon>Eimeriorina</taxon>
        <taxon>Cryptosporidiidae</taxon>
        <taxon>Cryptosporidium</taxon>
    </lineage>
</organism>
<gene>
    <name evidence="11" type="ORF">cgd3_2210</name>
</gene>
<evidence type="ECO:0000259" key="9">
    <source>
        <dbReference type="Pfam" id="PF08646"/>
    </source>
</evidence>
<dbReference type="PROSITE" id="PS50007">
    <property type="entry name" value="PIPLC_X_DOMAIN"/>
    <property type="match status" value="1"/>
</dbReference>
<dbReference type="InterPro" id="IPR031657">
    <property type="entry name" value="REPA_OB_2"/>
</dbReference>
<dbReference type="RefSeq" id="XP_626789.1">
    <property type="nucleotide sequence ID" value="XM_626789.1"/>
</dbReference>
<feature type="non-terminal residue" evidence="11">
    <location>
        <position position="1"/>
    </location>
</feature>
<dbReference type="GO" id="GO:0005634">
    <property type="term" value="C:nucleus"/>
    <property type="evidence" value="ECO:0007669"/>
    <property type="project" value="UniProtKB-SubCell"/>
</dbReference>
<name>Q5CUM5_CRYPI</name>
<dbReference type="FunCoup" id="Q5CUM5">
    <property type="interactions" value="472"/>
</dbReference>
<keyword evidence="3" id="KW-0235">DNA replication</keyword>
<evidence type="ECO:0000256" key="3">
    <source>
        <dbReference type="ARBA" id="ARBA00022705"/>
    </source>
</evidence>
<dbReference type="InterPro" id="IPR013955">
    <property type="entry name" value="Rep_factor-A_C"/>
</dbReference>
<keyword evidence="5" id="KW-0863">Zinc-finger</keyword>
<dbReference type="InterPro" id="IPR047192">
    <property type="entry name" value="Euk_RPA1_DBD_C"/>
</dbReference>
<dbReference type="EMBL" id="AAEE01000004">
    <property type="protein sequence ID" value="EAK89268.1"/>
    <property type="molecule type" value="Genomic_DNA"/>
</dbReference>
<keyword evidence="8" id="KW-0539">Nucleus</keyword>
<dbReference type="PANTHER" id="PTHR47165">
    <property type="entry name" value="OS03G0429900 PROTEIN"/>
    <property type="match status" value="1"/>
</dbReference>
<evidence type="ECO:0000256" key="2">
    <source>
        <dbReference type="ARBA" id="ARBA00005690"/>
    </source>
</evidence>
<dbReference type="GO" id="GO:0003677">
    <property type="term" value="F:DNA binding"/>
    <property type="evidence" value="ECO:0007669"/>
    <property type="project" value="UniProtKB-KW"/>
</dbReference>
<evidence type="ECO:0000256" key="8">
    <source>
        <dbReference type="ARBA" id="ARBA00023242"/>
    </source>
</evidence>
<dbReference type="OrthoDB" id="1751331at2759"/>